<name>A0A0G4J1V3_PLABS</name>
<dbReference type="AlphaFoldDB" id="A0A0G4J1V3"/>
<dbReference type="Proteomes" id="UP000290189">
    <property type="component" value="Unassembled WGS sequence"/>
</dbReference>
<gene>
    <name evidence="2" type="ORF">PBRA_002156</name>
    <name evidence="3" type="ORF">PLBR_LOCUS393</name>
</gene>
<proteinExistence type="predicted"/>
<evidence type="ECO:0000313" key="4">
    <source>
        <dbReference type="Proteomes" id="UP000039324"/>
    </source>
</evidence>
<evidence type="ECO:0000313" key="2">
    <source>
        <dbReference type="EMBL" id="CEP01550.1"/>
    </source>
</evidence>
<reference evidence="2 4" key="1">
    <citation type="submission" date="2015-02" db="EMBL/GenBank/DDBJ databases">
        <authorList>
            <person name="Chooi Y.-H."/>
        </authorList>
    </citation>
    <scope>NUCLEOTIDE SEQUENCE [LARGE SCALE GENOMIC DNA]</scope>
    <source>
        <strain evidence="2">E3</strain>
    </source>
</reference>
<evidence type="ECO:0000313" key="3">
    <source>
        <dbReference type="EMBL" id="SPQ93178.1"/>
    </source>
</evidence>
<dbReference type="EMBL" id="CDSF01000112">
    <property type="protein sequence ID" value="CEP01550.1"/>
    <property type="molecule type" value="Genomic_DNA"/>
</dbReference>
<dbReference type="EMBL" id="OVEO01000001">
    <property type="protein sequence ID" value="SPQ93178.1"/>
    <property type="molecule type" value="Genomic_DNA"/>
</dbReference>
<evidence type="ECO:0000256" key="1">
    <source>
        <dbReference type="SAM" id="MobiDB-lite"/>
    </source>
</evidence>
<keyword evidence="4" id="KW-1185">Reference proteome</keyword>
<accession>A0A0G4J1V3</accession>
<sequence length="227" mass="24559">MDAAEQVLEEQAGGELQKSKSVAYDLRFDDRPFRSPSRFAGAKPFSPKRPDNGPDANRRPASPHMVNLRLSPRSGNPNVLLFPDTPEHTNEELVRFASEGENVGEIAEISSPLQCACVAPVIGLATFGAGDDGKHIQICPDGIDNDTIVISTVVGVNVHVQDGRTLSNRFDVVDSLGGIFVFEGECSRQCWSWCESVRDTTSLRVPASVPASVINIVERSTAMIAPR</sequence>
<geneLocation type="mitochondrion" evidence="3"/>
<feature type="region of interest" description="Disordered" evidence="1">
    <location>
        <begin position="1"/>
        <end position="70"/>
    </location>
</feature>
<keyword evidence="3" id="KW-0496">Mitochondrion</keyword>
<feature type="compositionally biased region" description="Basic and acidic residues" evidence="1">
    <location>
        <begin position="48"/>
        <end position="58"/>
    </location>
</feature>
<evidence type="ECO:0000313" key="5">
    <source>
        <dbReference type="Proteomes" id="UP000290189"/>
    </source>
</evidence>
<dbReference type="Proteomes" id="UP000039324">
    <property type="component" value="Unassembled WGS sequence"/>
</dbReference>
<protein>
    <submittedName>
        <fullName evidence="2">Uncharacterized protein</fullName>
    </submittedName>
</protein>
<reference evidence="3 5" key="2">
    <citation type="submission" date="2018-03" db="EMBL/GenBank/DDBJ databases">
        <authorList>
            <person name="Fogelqvist J."/>
        </authorList>
    </citation>
    <scope>NUCLEOTIDE SEQUENCE [LARGE SCALE GENOMIC DNA]</scope>
</reference>
<organism evidence="2 4">
    <name type="scientific">Plasmodiophora brassicae</name>
    <name type="common">Clubroot disease agent</name>
    <dbReference type="NCBI Taxonomy" id="37360"/>
    <lineage>
        <taxon>Eukaryota</taxon>
        <taxon>Sar</taxon>
        <taxon>Rhizaria</taxon>
        <taxon>Endomyxa</taxon>
        <taxon>Phytomyxea</taxon>
        <taxon>Plasmodiophorida</taxon>
        <taxon>Plasmodiophoridae</taxon>
        <taxon>Plasmodiophora</taxon>
    </lineage>
</organism>